<evidence type="ECO:0000313" key="2">
    <source>
        <dbReference type="Proteomes" id="UP000814033"/>
    </source>
</evidence>
<dbReference type="EMBL" id="MU275859">
    <property type="protein sequence ID" value="KAI0050693.1"/>
    <property type="molecule type" value="Genomic_DNA"/>
</dbReference>
<dbReference type="Proteomes" id="UP000814033">
    <property type="component" value="Unassembled WGS sequence"/>
</dbReference>
<accession>A0ACB8S4H0</accession>
<gene>
    <name evidence="1" type="ORF">FA95DRAFT_1603330</name>
</gene>
<reference evidence="1" key="1">
    <citation type="submission" date="2021-02" db="EMBL/GenBank/DDBJ databases">
        <authorList>
            <consortium name="DOE Joint Genome Institute"/>
            <person name="Ahrendt S."/>
            <person name="Looney B.P."/>
            <person name="Miyauchi S."/>
            <person name="Morin E."/>
            <person name="Drula E."/>
            <person name="Courty P.E."/>
            <person name="Chicoki N."/>
            <person name="Fauchery L."/>
            <person name="Kohler A."/>
            <person name="Kuo A."/>
            <person name="Labutti K."/>
            <person name="Pangilinan J."/>
            <person name="Lipzen A."/>
            <person name="Riley R."/>
            <person name="Andreopoulos W."/>
            <person name="He G."/>
            <person name="Johnson J."/>
            <person name="Barry K.W."/>
            <person name="Grigoriev I.V."/>
            <person name="Nagy L."/>
            <person name="Hibbett D."/>
            <person name="Henrissat B."/>
            <person name="Matheny P.B."/>
            <person name="Labbe J."/>
            <person name="Martin F."/>
        </authorList>
    </citation>
    <scope>NUCLEOTIDE SEQUENCE</scope>
    <source>
        <strain evidence="1">FP105234-sp</strain>
    </source>
</reference>
<protein>
    <submittedName>
        <fullName evidence="1">Uncharacterized protein</fullName>
    </submittedName>
</protein>
<evidence type="ECO:0000313" key="1">
    <source>
        <dbReference type="EMBL" id="KAI0050693.1"/>
    </source>
</evidence>
<reference evidence="1" key="2">
    <citation type="journal article" date="2022" name="New Phytol.">
        <title>Evolutionary transition to the ectomycorrhizal habit in the genomes of a hyperdiverse lineage of mushroom-forming fungi.</title>
        <authorList>
            <person name="Looney B."/>
            <person name="Miyauchi S."/>
            <person name="Morin E."/>
            <person name="Drula E."/>
            <person name="Courty P.E."/>
            <person name="Kohler A."/>
            <person name="Kuo A."/>
            <person name="LaButti K."/>
            <person name="Pangilinan J."/>
            <person name="Lipzen A."/>
            <person name="Riley R."/>
            <person name="Andreopoulos W."/>
            <person name="He G."/>
            <person name="Johnson J."/>
            <person name="Nolan M."/>
            <person name="Tritt A."/>
            <person name="Barry K.W."/>
            <person name="Grigoriev I.V."/>
            <person name="Nagy L.G."/>
            <person name="Hibbett D."/>
            <person name="Henrissat B."/>
            <person name="Matheny P.B."/>
            <person name="Labbe J."/>
            <person name="Martin F.M."/>
        </authorList>
    </citation>
    <scope>NUCLEOTIDE SEQUENCE</scope>
    <source>
        <strain evidence="1">FP105234-sp</strain>
    </source>
</reference>
<comment type="caution">
    <text evidence="1">The sequence shown here is derived from an EMBL/GenBank/DDBJ whole genome shotgun (WGS) entry which is preliminary data.</text>
</comment>
<proteinExistence type="predicted"/>
<organism evidence="1 2">
    <name type="scientific">Auriscalpium vulgare</name>
    <dbReference type="NCBI Taxonomy" id="40419"/>
    <lineage>
        <taxon>Eukaryota</taxon>
        <taxon>Fungi</taxon>
        <taxon>Dikarya</taxon>
        <taxon>Basidiomycota</taxon>
        <taxon>Agaricomycotina</taxon>
        <taxon>Agaricomycetes</taxon>
        <taxon>Russulales</taxon>
        <taxon>Auriscalpiaceae</taxon>
        <taxon>Auriscalpium</taxon>
    </lineage>
</organism>
<keyword evidence="2" id="KW-1185">Reference proteome</keyword>
<name>A0ACB8S4H0_9AGAM</name>
<sequence>MVSGGKRAATKDSSVAPGTAGAKRPRSADGEDTESTKTVSSGSEIPGPGGTPPDDIGGDHGQRESSPPWGAITDPIPDTPTPTAHASGSGPRGEDRVSSGTELQLPDGAPPDLRSRITALLNFKDVDRDVYALKHLPRSLQWAAPTVNPKNRYLCRPGTKRPVTIWVPGVVTKLWLFDLSGNPHSNAAVTIAPASAADMAALRALSTQYSTSKAPLANPDELRASCWQSRAVRGRREQETVAFDRLYDATRVLRAKAQMMRLPAEELHMGDWVLQEATVTRYAEKGTDGTLGDKHRVSFEMQAVYLLLRNEEGDVGLGDAAADFAI</sequence>